<proteinExistence type="predicted"/>
<comment type="caution">
    <text evidence="2">The sequence shown here is derived from an EMBL/GenBank/DDBJ whole genome shotgun (WGS) entry which is preliminary data.</text>
</comment>
<keyword evidence="1" id="KW-0812">Transmembrane</keyword>
<feature type="transmembrane region" description="Helical" evidence="1">
    <location>
        <begin position="45"/>
        <end position="64"/>
    </location>
</feature>
<keyword evidence="3" id="KW-1185">Reference proteome</keyword>
<evidence type="ECO:0000313" key="3">
    <source>
        <dbReference type="Proteomes" id="UP000253426"/>
    </source>
</evidence>
<feature type="transmembrane region" description="Helical" evidence="1">
    <location>
        <begin position="12"/>
        <end position="30"/>
    </location>
</feature>
<name>A0A366HSU3_9BACT</name>
<evidence type="ECO:0000313" key="2">
    <source>
        <dbReference type="EMBL" id="RBP47343.1"/>
    </source>
</evidence>
<protein>
    <submittedName>
        <fullName evidence="2">Uncharacterized protein</fullName>
    </submittedName>
</protein>
<keyword evidence="1" id="KW-1133">Transmembrane helix</keyword>
<dbReference type="Proteomes" id="UP000253426">
    <property type="component" value="Unassembled WGS sequence"/>
</dbReference>
<dbReference type="AlphaFoldDB" id="A0A366HSU3"/>
<dbReference type="EMBL" id="QNRR01000001">
    <property type="protein sequence ID" value="RBP47343.1"/>
    <property type="molecule type" value="Genomic_DNA"/>
</dbReference>
<evidence type="ECO:0000256" key="1">
    <source>
        <dbReference type="SAM" id="Phobius"/>
    </source>
</evidence>
<sequence length="108" mass="11850">MKKEPFTNWLRAWILALLLGPAACCLMAVMKDAFPDTFILPWDTVLPGIPACALVVLFASIRLAQHSPHFESGNRWAIGILLAIPSVAVSTFFTWITASKLFGNLPIP</sequence>
<keyword evidence="1" id="KW-0472">Membrane</keyword>
<feature type="transmembrane region" description="Helical" evidence="1">
    <location>
        <begin position="76"/>
        <end position="98"/>
    </location>
</feature>
<organism evidence="2 3">
    <name type="scientific">Roseimicrobium gellanilyticum</name>
    <dbReference type="NCBI Taxonomy" id="748857"/>
    <lineage>
        <taxon>Bacteria</taxon>
        <taxon>Pseudomonadati</taxon>
        <taxon>Verrucomicrobiota</taxon>
        <taxon>Verrucomicrobiia</taxon>
        <taxon>Verrucomicrobiales</taxon>
        <taxon>Verrucomicrobiaceae</taxon>
        <taxon>Roseimicrobium</taxon>
    </lineage>
</organism>
<gene>
    <name evidence="2" type="ORF">DES53_101140</name>
</gene>
<reference evidence="2 3" key="1">
    <citation type="submission" date="2018-06" db="EMBL/GenBank/DDBJ databases">
        <title>Genomic Encyclopedia of Type Strains, Phase IV (KMG-IV): sequencing the most valuable type-strain genomes for metagenomic binning, comparative biology and taxonomic classification.</title>
        <authorList>
            <person name="Goeker M."/>
        </authorList>
    </citation>
    <scope>NUCLEOTIDE SEQUENCE [LARGE SCALE GENOMIC DNA]</scope>
    <source>
        <strain evidence="2 3">DSM 25532</strain>
    </source>
</reference>
<accession>A0A366HSU3</accession>